<keyword evidence="3" id="KW-1185">Reference proteome</keyword>
<dbReference type="GO" id="GO:0004029">
    <property type="term" value="F:aldehyde dehydrogenase (NAD+) activity"/>
    <property type="evidence" value="ECO:0007669"/>
    <property type="project" value="TreeGrafter"/>
</dbReference>
<dbReference type="RefSeq" id="WP_138697189.1">
    <property type="nucleotide sequence ID" value="NZ_JBHSAZ010000043.1"/>
</dbReference>
<evidence type="ECO:0000313" key="3">
    <source>
        <dbReference type="Proteomes" id="UP000306628"/>
    </source>
</evidence>
<sequence>MTNPPGNPPAPPARERDGRSRYLVTGATGFVGGRLTRMILARGDAVTALARPSERAQALRRLGVRVVHGDLGTGRGLAEALRGADRVIHLAAVVKARLAADYWTVNRDGTALLVRALAACPDPPRLVLCSSLAAGGPSSPYGAAPVSVYGASKLAGEQAARAHAHRVPTVILRPGIVYGPGEPALLPALLPMIRLGLAVKAGLGPRRYGLVYVDDLCAALLAAAGRGPTVEPSDRRAGLYPLSDGGRYHWRDICRAVARAAGRRGPLMVPLPMPAVYAAATVAELAGAVLGSMPALNRDKAREMHCADWTCVPDDAVRDLGFAPTVTLAQGFAAALAVR</sequence>
<protein>
    <submittedName>
        <fullName evidence="2">NAD-dependent epimerase/dehydratase family protein</fullName>
    </submittedName>
</protein>
<evidence type="ECO:0000313" key="2">
    <source>
        <dbReference type="EMBL" id="TMR20931.1"/>
    </source>
</evidence>
<dbReference type="PANTHER" id="PTHR48079:SF6">
    <property type="entry name" value="NAD(P)-BINDING DOMAIN-CONTAINING PROTEIN-RELATED"/>
    <property type="match status" value="1"/>
</dbReference>
<dbReference type="InterPro" id="IPR051783">
    <property type="entry name" value="NAD(P)-dependent_oxidoreduct"/>
</dbReference>
<dbReference type="GO" id="GO:0005737">
    <property type="term" value="C:cytoplasm"/>
    <property type="evidence" value="ECO:0007669"/>
    <property type="project" value="TreeGrafter"/>
</dbReference>
<dbReference type="Gene3D" id="3.40.50.720">
    <property type="entry name" value="NAD(P)-binding Rossmann-like Domain"/>
    <property type="match status" value="1"/>
</dbReference>
<reference evidence="2 3" key="1">
    <citation type="submission" date="2019-05" db="EMBL/GenBank/DDBJ databases">
        <title>Draft genome sequence of Nonomuraea zeae DSM 100528.</title>
        <authorList>
            <person name="Saricaoglu S."/>
            <person name="Isik K."/>
        </authorList>
    </citation>
    <scope>NUCLEOTIDE SEQUENCE [LARGE SCALE GENOMIC DNA]</scope>
    <source>
        <strain evidence="2 3">DSM 100528</strain>
    </source>
</reference>
<evidence type="ECO:0000259" key="1">
    <source>
        <dbReference type="Pfam" id="PF01370"/>
    </source>
</evidence>
<organism evidence="2 3">
    <name type="scientific">Nonomuraea zeae</name>
    <dbReference type="NCBI Taxonomy" id="1642303"/>
    <lineage>
        <taxon>Bacteria</taxon>
        <taxon>Bacillati</taxon>
        <taxon>Actinomycetota</taxon>
        <taxon>Actinomycetes</taxon>
        <taxon>Streptosporangiales</taxon>
        <taxon>Streptosporangiaceae</taxon>
        <taxon>Nonomuraea</taxon>
    </lineage>
</organism>
<dbReference type="Proteomes" id="UP000306628">
    <property type="component" value="Unassembled WGS sequence"/>
</dbReference>
<dbReference type="SUPFAM" id="SSF51735">
    <property type="entry name" value="NAD(P)-binding Rossmann-fold domains"/>
    <property type="match status" value="1"/>
</dbReference>
<comment type="caution">
    <text evidence="2">The sequence shown here is derived from an EMBL/GenBank/DDBJ whole genome shotgun (WGS) entry which is preliminary data.</text>
</comment>
<dbReference type="Pfam" id="PF01370">
    <property type="entry name" value="Epimerase"/>
    <property type="match status" value="1"/>
</dbReference>
<dbReference type="PANTHER" id="PTHR48079">
    <property type="entry name" value="PROTEIN YEEZ"/>
    <property type="match status" value="1"/>
</dbReference>
<dbReference type="InterPro" id="IPR001509">
    <property type="entry name" value="Epimerase_deHydtase"/>
</dbReference>
<proteinExistence type="predicted"/>
<dbReference type="EMBL" id="VCKX01000308">
    <property type="protein sequence ID" value="TMR20931.1"/>
    <property type="molecule type" value="Genomic_DNA"/>
</dbReference>
<name>A0A5S4FL31_9ACTN</name>
<dbReference type="InterPro" id="IPR036291">
    <property type="entry name" value="NAD(P)-bd_dom_sf"/>
</dbReference>
<feature type="domain" description="NAD-dependent epimerase/dehydratase" evidence="1">
    <location>
        <begin position="23"/>
        <end position="226"/>
    </location>
</feature>
<accession>A0A5S4FL31</accession>
<dbReference type="OrthoDB" id="9795501at2"/>
<gene>
    <name evidence="2" type="ORF">ETD85_51580</name>
</gene>
<dbReference type="AlphaFoldDB" id="A0A5S4FL31"/>